<keyword evidence="2" id="KW-0472">Membrane</keyword>
<feature type="region of interest" description="Disordered" evidence="3">
    <location>
        <begin position="310"/>
        <end position="332"/>
    </location>
</feature>
<accession>A0A8T0I8U3</accession>
<keyword evidence="5" id="KW-1185">Reference proteome</keyword>
<comment type="function">
    <text evidence="2">Magnesium transporter that may mediate the influx of magnesium.</text>
</comment>
<keyword evidence="2" id="KW-1133">Transmembrane helix</keyword>
<dbReference type="InterPro" id="IPR039204">
    <property type="entry name" value="MRS2-like"/>
</dbReference>
<keyword evidence="2" id="KW-0460">Magnesium</keyword>
<feature type="region of interest" description="Disordered" evidence="3">
    <location>
        <begin position="382"/>
        <end position="468"/>
    </location>
</feature>
<feature type="compositionally biased region" description="Basic residues" evidence="3">
    <location>
        <begin position="414"/>
        <end position="426"/>
    </location>
</feature>
<feature type="transmembrane region" description="Helical" evidence="2">
    <location>
        <begin position="525"/>
        <end position="549"/>
    </location>
</feature>
<evidence type="ECO:0000256" key="1">
    <source>
        <dbReference type="ARBA" id="ARBA00007535"/>
    </source>
</evidence>
<keyword evidence="2" id="KW-0813">Transport</keyword>
<dbReference type="Gene3D" id="2.40.128.330">
    <property type="match status" value="1"/>
</dbReference>
<feature type="region of interest" description="Disordered" evidence="3">
    <location>
        <begin position="169"/>
        <end position="198"/>
    </location>
</feature>
<feature type="compositionally biased region" description="Basic residues" evidence="3">
    <location>
        <begin position="1"/>
        <end position="10"/>
    </location>
</feature>
<gene>
    <name evidence="4" type="ORF">KC19_4G100800</name>
</gene>
<dbReference type="Proteomes" id="UP000822688">
    <property type="component" value="Chromosome 4"/>
</dbReference>
<dbReference type="GO" id="GO:0015095">
    <property type="term" value="F:magnesium ion transmembrane transporter activity"/>
    <property type="evidence" value="ECO:0007669"/>
    <property type="project" value="TreeGrafter"/>
</dbReference>
<dbReference type="EMBL" id="CM026424">
    <property type="protein sequence ID" value="KAG0579467.1"/>
    <property type="molecule type" value="Genomic_DNA"/>
</dbReference>
<feature type="region of interest" description="Disordered" evidence="3">
    <location>
        <begin position="1"/>
        <end position="33"/>
    </location>
</feature>
<dbReference type="AlphaFoldDB" id="A0A8T0I8U3"/>
<sequence length="589" mass="65941">MRRTFSKIARKAHDAKENAAKLEQSGPIYGRHSKPDTRSWLHIDVHGISQDLEVGKQVIMRRAHLPARDIRLLDPVLSYPSTILGREHAIVVNLDHIKTIITAQEVFLLDASNPFVYPLVQDLQSRLPQAPRKQTSPDGCGPNCDHNHREDKELCEDPLIDHRQIEEKSEQLNSTMSDIKVGSRSSQPLAQEPAEVRLRRRPSKYGMPLWRGPNSLPFEFRALEACLESVCTRLDREATVLANDAHEALDALTKHVSPRTLETVRQIKNQLVLIFGRAQRVRDEIEHLLDDDGDMAEMYLTEKMIKQQNEESLSVAGSAASSQRSSLHGDGTMGEAITTITAASSYPEVTLEDTLKHLQVTMQSPDQAPSEHLDLAVEIQPAIPREQKARHPSARDDLSPSRNEERHNQDHVCPVHHKQEHGRRSKEHQSKTSSPTREHSKVVSFHGDQKGSFQSRVGSTVSRATGASGKRPDVEELEMLLEAYFVLVDGIIHHVASVKESVDDTEDYVKIRLDDHQNTLLKVNVVLTISCLVIGIFIVVTGIFGMNITIPLFSEGTPRDFWMVVGISSAASVVLQASILGWCKYTSLF</sequence>
<evidence type="ECO:0000256" key="2">
    <source>
        <dbReference type="RuleBase" id="RU366041"/>
    </source>
</evidence>
<proteinExistence type="inferred from homology"/>
<reference evidence="4" key="1">
    <citation type="submission" date="2020-06" db="EMBL/GenBank/DDBJ databases">
        <title>WGS assembly of Ceratodon purpureus strain R40.</title>
        <authorList>
            <person name="Carey S.B."/>
            <person name="Jenkins J."/>
            <person name="Shu S."/>
            <person name="Lovell J.T."/>
            <person name="Sreedasyam A."/>
            <person name="Maumus F."/>
            <person name="Tiley G.P."/>
            <person name="Fernandez-Pozo N."/>
            <person name="Barry K."/>
            <person name="Chen C."/>
            <person name="Wang M."/>
            <person name="Lipzen A."/>
            <person name="Daum C."/>
            <person name="Saski C.A."/>
            <person name="Payton A.C."/>
            <person name="Mcbreen J.C."/>
            <person name="Conrad R.E."/>
            <person name="Kollar L.M."/>
            <person name="Olsson S."/>
            <person name="Huttunen S."/>
            <person name="Landis J.B."/>
            <person name="Wickett N.J."/>
            <person name="Johnson M.G."/>
            <person name="Rensing S.A."/>
            <person name="Grimwood J."/>
            <person name="Schmutz J."/>
            <person name="Mcdaniel S.F."/>
        </authorList>
    </citation>
    <scope>NUCLEOTIDE SEQUENCE</scope>
    <source>
        <strain evidence="4">R40</strain>
    </source>
</reference>
<dbReference type="FunFam" id="2.40.128.330:FF:000001">
    <property type="entry name" value="Magnesium transporter MRS2-1"/>
    <property type="match status" value="1"/>
</dbReference>
<dbReference type="GO" id="GO:0016020">
    <property type="term" value="C:membrane"/>
    <property type="evidence" value="ECO:0007669"/>
    <property type="project" value="UniProtKB-SubCell"/>
</dbReference>
<keyword evidence="2" id="KW-0812">Transmembrane</keyword>
<feature type="compositionally biased region" description="Basic and acidic residues" evidence="3">
    <location>
        <begin position="385"/>
        <end position="410"/>
    </location>
</feature>
<name>A0A8T0I8U3_CERPU</name>
<dbReference type="CDD" id="cd12823">
    <property type="entry name" value="Mrs2_Mfm1p-like"/>
    <property type="match status" value="1"/>
</dbReference>
<comment type="caution">
    <text evidence="4">The sequence shown here is derived from an EMBL/GenBank/DDBJ whole genome shotgun (WGS) entry which is preliminary data.</text>
</comment>
<organism evidence="4 5">
    <name type="scientific">Ceratodon purpureus</name>
    <name type="common">Fire moss</name>
    <name type="synonym">Dicranum purpureum</name>
    <dbReference type="NCBI Taxonomy" id="3225"/>
    <lineage>
        <taxon>Eukaryota</taxon>
        <taxon>Viridiplantae</taxon>
        <taxon>Streptophyta</taxon>
        <taxon>Embryophyta</taxon>
        <taxon>Bryophyta</taxon>
        <taxon>Bryophytina</taxon>
        <taxon>Bryopsida</taxon>
        <taxon>Dicranidae</taxon>
        <taxon>Pseudoditrichales</taxon>
        <taxon>Ditrichaceae</taxon>
        <taxon>Ceratodon</taxon>
    </lineage>
</organism>
<comment type="similarity">
    <text evidence="1 2">Belongs to the CorA metal ion transporter (MIT) (TC 1.A.35.5) family.</text>
</comment>
<feature type="compositionally biased region" description="Polar residues" evidence="3">
    <location>
        <begin position="171"/>
        <end position="189"/>
    </location>
</feature>
<keyword evidence="2" id="KW-0406">Ion transport</keyword>
<evidence type="ECO:0000313" key="4">
    <source>
        <dbReference type="EMBL" id="KAG0579467.1"/>
    </source>
</evidence>
<feature type="compositionally biased region" description="Polar residues" evidence="3">
    <location>
        <begin position="451"/>
        <end position="465"/>
    </location>
</feature>
<dbReference type="Pfam" id="PF22099">
    <property type="entry name" value="MRS2-like"/>
    <property type="match status" value="3"/>
</dbReference>
<evidence type="ECO:0000256" key="3">
    <source>
        <dbReference type="SAM" id="MobiDB-lite"/>
    </source>
</evidence>
<feature type="transmembrane region" description="Helical" evidence="2">
    <location>
        <begin position="561"/>
        <end position="583"/>
    </location>
</feature>
<dbReference type="Gene3D" id="1.20.58.340">
    <property type="entry name" value="Magnesium transport protein CorA, transmembrane region"/>
    <property type="match status" value="2"/>
</dbReference>
<protein>
    <recommendedName>
        <fullName evidence="2">Magnesium transporter</fullName>
    </recommendedName>
</protein>
<dbReference type="PANTHER" id="PTHR13890:SF35">
    <property type="entry name" value="MAGNESIUM TRANSPORTER MRS2-3"/>
    <property type="match status" value="1"/>
</dbReference>
<comment type="subcellular location">
    <subcellularLocation>
        <location evidence="2">Membrane</location>
        <topology evidence="2">Multi-pass membrane protein</topology>
    </subcellularLocation>
</comment>
<feature type="compositionally biased region" description="Basic and acidic residues" evidence="3">
    <location>
        <begin position="11"/>
        <end position="20"/>
    </location>
</feature>
<dbReference type="PANTHER" id="PTHR13890">
    <property type="entry name" value="RNA SPLICING PROTEIN MRS2, MITOCHONDRIAL"/>
    <property type="match status" value="1"/>
</dbReference>
<evidence type="ECO:0000313" key="5">
    <source>
        <dbReference type="Proteomes" id="UP000822688"/>
    </source>
</evidence>